<comment type="caution">
    <text evidence="5">The sequence shown here is derived from an EMBL/GenBank/DDBJ whole genome shotgun (WGS) entry which is preliminary data.</text>
</comment>
<dbReference type="InterPro" id="IPR037523">
    <property type="entry name" value="VOC_core"/>
</dbReference>
<proteinExistence type="inferred from homology"/>
<dbReference type="SUPFAM" id="SSF54593">
    <property type="entry name" value="Glyoxalase/Bleomycin resistance protein/Dihydroxybiphenyl dioxygenase"/>
    <property type="match status" value="1"/>
</dbReference>
<feature type="domain" description="VOC" evidence="4">
    <location>
        <begin position="1"/>
        <end position="116"/>
    </location>
</feature>
<keyword evidence="6" id="KW-1185">Reference proteome</keyword>
<evidence type="ECO:0000256" key="2">
    <source>
        <dbReference type="ARBA" id="ARBA00021572"/>
    </source>
</evidence>
<dbReference type="OrthoDB" id="9794917at2"/>
<evidence type="ECO:0000256" key="3">
    <source>
        <dbReference type="ARBA" id="ARBA00023251"/>
    </source>
</evidence>
<name>A0A371JZF5_9GAMM</name>
<dbReference type="GO" id="GO:0046677">
    <property type="term" value="P:response to antibiotic"/>
    <property type="evidence" value="ECO:0007669"/>
    <property type="project" value="UniProtKB-KW"/>
</dbReference>
<dbReference type="Proteomes" id="UP000264492">
    <property type="component" value="Unassembled WGS sequence"/>
</dbReference>
<sequence>MAQTVIPQLRMLSASISLPFYERLGFNLDWQHQFEPGFPLFVQLTRAGQTIFLSEHRDDCAVGGAVYFVVPDVDECHRAFVANSVAIAEPPENTPWDTREMLVADPDGNRLRFATDVTPTNADDTSTP</sequence>
<evidence type="ECO:0000259" key="4">
    <source>
        <dbReference type="PROSITE" id="PS51819"/>
    </source>
</evidence>
<protein>
    <recommendedName>
        <fullName evidence="2">Bleomycin resistance protein</fullName>
    </recommendedName>
</protein>
<dbReference type="EMBL" id="QTSU01000002">
    <property type="protein sequence ID" value="RDZ27053.1"/>
    <property type="molecule type" value="Genomic_DNA"/>
</dbReference>
<organism evidence="5 6">
    <name type="scientific">Lysobacter silvisoli</name>
    <dbReference type="NCBI Taxonomy" id="2293254"/>
    <lineage>
        <taxon>Bacteria</taxon>
        <taxon>Pseudomonadati</taxon>
        <taxon>Pseudomonadota</taxon>
        <taxon>Gammaproteobacteria</taxon>
        <taxon>Lysobacterales</taxon>
        <taxon>Lysobacteraceae</taxon>
        <taxon>Lysobacter</taxon>
    </lineage>
</organism>
<dbReference type="AlphaFoldDB" id="A0A371JZF5"/>
<reference evidence="5 6" key="1">
    <citation type="submission" date="2018-08" db="EMBL/GenBank/DDBJ databases">
        <title>Lysobacter sp. zong2l5, whole genome shotgun sequence.</title>
        <authorList>
            <person name="Zhang X."/>
            <person name="Feng G."/>
            <person name="Zhu H."/>
        </authorList>
    </citation>
    <scope>NUCLEOTIDE SEQUENCE [LARGE SCALE GENOMIC DNA]</scope>
    <source>
        <strain evidence="6">zong2l5</strain>
    </source>
</reference>
<dbReference type="Gene3D" id="3.10.180.10">
    <property type="entry name" value="2,3-Dihydroxybiphenyl 1,2-Dioxygenase, domain 1"/>
    <property type="match status" value="1"/>
</dbReference>
<dbReference type="InterPro" id="IPR029068">
    <property type="entry name" value="Glyas_Bleomycin-R_OHBP_Dase"/>
</dbReference>
<evidence type="ECO:0000256" key="1">
    <source>
        <dbReference type="ARBA" id="ARBA00011051"/>
    </source>
</evidence>
<dbReference type="RefSeq" id="WP_115859430.1">
    <property type="nucleotide sequence ID" value="NZ_QTSU01000002.1"/>
</dbReference>
<accession>A0A371JZF5</accession>
<dbReference type="InterPro" id="IPR000335">
    <property type="entry name" value="Bleomycin-R"/>
</dbReference>
<evidence type="ECO:0000313" key="5">
    <source>
        <dbReference type="EMBL" id="RDZ27053.1"/>
    </source>
</evidence>
<evidence type="ECO:0000313" key="6">
    <source>
        <dbReference type="Proteomes" id="UP000264492"/>
    </source>
</evidence>
<comment type="similarity">
    <text evidence="1">Belongs to the bleomycin resistance protein family.</text>
</comment>
<keyword evidence="3" id="KW-0046">Antibiotic resistance</keyword>
<gene>
    <name evidence="5" type="ORF">DX914_12345</name>
</gene>
<dbReference type="Pfam" id="PF19581">
    <property type="entry name" value="Glyoxalase_7"/>
    <property type="match status" value="1"/>
</dbReference>
<dbReference type="PROSITE" id="PS51819">
    <property type="entry name" value="VOC"/>
    <property type="match status" value="1"/>
</dbReference>
<dbReference type="CDD" id="cd08349">
    <property type="entry name" value="BLMA_like"/>
    <property type="match status" value="1"/>
</dbReference>